<dbReference type="SUPFAM" id="SSF55144">
    <property type="entry name" value="LigT-like"/>
    <property type="match status" value="1"/>
</dbReference>
<evidence type="ECO:0000259" key="1">
    <source>
        <dbReference type="Pfam" id="PF08975"/>
    </source>
</evidence>
<dbReference type="Proteomes" id="UP000585437">
    <property type="component" value="Unassembled WGS sequence"/>
</dbReference>
<proteinExistence type="predicted"/>
<name>A0A7X0JJR2_9HYPH</name>
<comment type="caution">
    <text evidence="2">The sequence shown here is derived from an EMBL/GenBank/DDBJ whole genome shotgun (WGS) entry which is preliminary data.</text>
</comment>
<gene>
    <name evidence="2" type="ORF">F4695_002192</name>
</gene>
<dbReference type="EMBL" id="JACHBU010000003">
    <property type="protein sequence ID" value="MBB6508843.1"/>
    <property type="molecule type" value="Genomic_DNA"/>
</dbReference>
<dbReference type="AlphaFoldDB" id="A0A7X0JJR2"/>
<organism evidence="2 3">
    <name type="scientific">Rhizobium soli</name>
    <dbReference type="NCBI Taxonomy" id="424798"/>
    <lineage>
        <taxon>Bacteria</taxon>
        <taxon>Pseudomonadati</taxon>
        <taxon>Pseudomonadota</taxon>
        <taxon>Alphaproteobacteria</taxon>
        <taxon>Hyphomicrobiales</taxon>
        <taxon>Rhizobiaceae</taxon>
        <taxon>Rhizobium/Agrobacterium group</taxon>
        <taxon>Rhizobium</taxon>
    </lineage>
</organism>
<feature type="domain" description="DUF1868" evidence="1">
    <location>
        <begin position="28"/>
        <end position="140"/>
    </location>
</feature>
<dbReference type="Pfam" id="PF08975">
    <property type="entry name" value="2H-phosphodiest"/>
    <property type="match status" value="1"/>
</dbReference>
<evidence type="ECO:0000313" key="3">
    <source>
        <dbReference type="Proteomes" id="UP000585437"/>
    </source>
</evidence>
<sequence length="240" mass="27432">MDARLISQDLLKYSATHNPRPPPRLGTRYGRRGGFLPEPGNTIVCHLEKGSATQALLVAARARYLEMPEAERFLFTPVTSMHMTLFQGVIEYRRKPRFWPEDIPLETPIEDMTEIMAARLEGFSTLDPFQVAVKSAKPSGLVVEGKSENDRRAMKAWRDALARLLGYRHLDHDDYAFHITFAYVIERLSDAALPAWQLMLDEVTAEIQRAAPVLQLRPPAFCSFEDMNHFHELMIFDSET</sequence>
<evidence type="ECO:0000313" key="2">
    <source>
        <dbReference type="EMBL" id="MBB6508843.1"/>
    </source>
</evidence>
<keyword evidence="3" id="KW-1185">Reference proteome</keyword>
<dbReference type="InterPro" id="IPR015069">
    <property type="entry name" value="2H-PEstase_DUF1868"/>
</dbReference>
<accession>A0A7X0JJR2</accession>
<reference evidence="2 3" key="1">
    <citation type="submission" date="2020-08" db="EMBL/GenBank/DDBJ databases">
        <title>The Agave Microbiome: Exploring the role of microbial communities in plant adaptations to desert environments.</title>
        <authorList>
            <person name="Partida-Martinez L.P."/>
        </authorList>
    </citation>
    <scope>NUCLEOTIDE SEQUENCE [LARGE SCALE GENOMIC DNA]</scope>
    <source>
        <strain evidence="2 3">AS3.12</strain>
    </source>
</reference>
<dbReference type="Gene3D" id="3.90.1140.10">
    <property type="entry name" value="Cyclic phosphodiesterase"/>
    <property type="match status" value="1"/>
</dbReference>
<protein>
    <recommendedName>
        <fullName evidence="1">DUF1868 domain-containing protein</fullName>
    </recommendedName>
</protein>
<dbReference type="RefSeq" id="WP_184654644.1">
    <property type="nucleotide sequence ID" value="NZ_JACHBU010000003.1"/>
</dbReference>
<dbReference type="InterPro" id="IPR009097">
    <property type="entry name" value="Cyclic_Pdiesterase"/>
</dbReference>